<evidence type="ECO:0000256" key="4">
    <source>
        <dbReference type="ARBA" id="ARBA00011738"/>
    </source>
</evidence>
<keyword evidence="6" id="KW-0150">Chloroplast</keyword>
<keyword evidence="14" id="KW-0275">Fatty acid biosynthesis</keyword>
<evidence type="ECO:0000256" key="6">
    <source>
        <dbReference type="ARBA" id="ARBA00022528"/>
    </source>
</evidence>
<dbReference type="EMBL" id="SIDB01000011">
    <property type="protein sequence ID" value="KAI3426429.1"/>
    <property type="molecule type" value="Genomic_DNA"/>
</dbReference>
<evidence type="ECO:0000256" key="1">
    <source>
        <dbReference type="ARBA" id="ARBA00001954"/>
    </source>
</evidence>
<dbReference type="OrthoDB" id="1924153at2759"/>
<reference evidence="16" key="2">
    <citation type="submission" date="2020-11" db="EMBL/GenBank/DDBJ databases">
        <authorList>
            <person name="Cecchin M."/>
            <person name="Marcolungo L."/>
            <person name="Rossato M."/>
            <person name="Girolomoni L."/>
            <person name="Cosentino E."/>
            <person name="Cuine S."/>
            <person name="Li-Beisson Y."/>
            <person name="Delledonne M."/>
            <person name="Ballottari M."/>
        </authorList>
    </citation>
    <scope>NUCLEOTIDE SEQUENCE</scope>
    <source>
        <strain evidence="16">211/11P</strain>
        <tissue evidence="16">Whole cell</tissue>
    </source>
</reference>
<evidence type="ECO:0000256" key="7">
    <source>
        <dbReference type="ARBA" id="ARBA00022640"/>
    </source>
</evidence>
<evidence type="ECO:0000256" key="2">
    <source>
        <dbReference type="ARBA" id="ARBA00004229"/>
    </source>
</evidence>
<dbReference type="GO" id="GO:0046872">
    <property type="term" value="F:metal ion binding"/>
    <property type="evidence" value="ECO:0007669"/>
    <property type="project" value="UniProtKB-KW"/>
</dbReference>
<evidence type="ECO:0000313" key="17">
    <source>
        <dbReference type="Proteomes" id="UP001055712"/>
    </source>
</evidence>
<dbReference type="GO" id="GO:0006633">
    <property type="term" value="P:fatty acid biosynthetic process"/>
    <property type="evidence" value="ECO:0007669"/>
    <property type="project" value="UniProtKB-KW"/>
</dbReference>
<accession>A0A9D4TIP6</accession>
<reference evidence="16" key="1">
    <citation type="journal article" date="2019" name="Plant J.">
        <title>Chlorella vulgaris genome assembly and annotation reveals the molecular basis for metabolic acclimation to high light conditions.</title>
        <authorList>
            <person name="Cecchin M."/>
            <person name="Marcolungo L."/>
            <person name="Rossato M."/>
            <person name="Girolomoni L."/>
            <person name="Cosentino E."/>
            <person name="Cuine S."/>
            <person name="Li-Beisson Y."/>
            <person name="Delledonne M."/>
            <person name="Ballottari M."/>
        </authorList>
    </citation>
    <scope>NUCLEOTIDE SEQUENCE</scope>
    <source>
        <strain evidence="16">211/11P</strain>
    </source>
</reference>
<evidence type="ECO:0000256" key="9">
    <source>
        <dbReference type="ARBA" id="ARBA00022832"/>
    </source>
</evidence>
<evidence type="ECO:0000256" key="10">
    <source>
        <dbReference type="ARBA" id="ARBA00022946"/>
    </source>
</evidence>
<dbReference type="GO" id="GO:0009507">
    <property type="term" value="C:chloroplast"/>
    <property type="evidence" value="ECO:0007669"/>
    <property type="project" value="UniProtKB-SubCell"/>
</dbReference>
<comment type="similarity">
    <text evidence="3">Belongs to the fatty acid desaturase type 2 family.</text>
</comment>
<comment type="subcellular location">
    <subcellularLocation>
        <location evidence="2">Plastid</location>
        <location evidence="2">Chloroplast</location>
    </subcellularLocation>
</comment>
<evidence type="ECO:0000256" key="14">
    <source>
        <dbReference type="ARBA" id="ARBA00023160"/>
    </source>
</evidence>
<organism evidence="16 17">
    <name type="scientific">Chlorella vulgaris</name>
    <name type="common">Green alga</name>
    <dbReference type="NCBI Taxonomy" id="3077"/>
    <lineage>
        <taxon>Eukaryota</taxon>
        <taxon>Viridiplantae</taxon>
        <taxon>Chlorophyta</taxon>
        <taxon>core chlorophytes</taxon>
        <taxon>Trebouxiophyceae</taxon>
        <taxon>Chlorellales</taxon>
        <taxon>Chlorellaceae</taxon>
        <taxon>Chlorella clade</taxon>
        <taxon>Chlorella</taxon>
    </lineage>
</organism>
<dbReference type="InterPro" id="IPR009078">
    <property type="entry name" value="Ferritin-like_SF"/>
</dbReference>
<dbReference type="Gene3D" id="1.10.620.20">
    <property type="entry name" value="Ribonucleotide Reductase, subunit A"/>
    <property type="match status" value="1"/>
</dbReference>
<keyword evidence="12" id="KW-0408">Iron</keyword>
<dbReference type="SUPFAM" id="SSF47240">
    <property type="entry name" value="Ferritin-like"/>
    <property type="match status" value="1"/>
</dbReference>
<comment type="caution">
    <text evidence="16">The sequence shown here is derived from an EMBL/GenBank/DDBJ whole genome shotgun (WGS) entry which is preliminary data.</text>
</comment>
<evidence type="ECO:0000256" key="13">
    <source>
        <dbReference type="ARBA" id="ARBA00023098"/>
    </source>
</evidence>
<dbReference type="GO" id="GO:0045300">
    <property type="term" value="F:stearoyl-[ACP] desaturase activity"/>
    <property type="evidence" value="ECO:0007669"/>
    <property type="project" value="InterPro"/>
</dbReference>
<evidence type="ECO:0008006" key="18">
    <source>
        <dbReference type="Google" id="ProtNLM"/>
    </source>
</evidence>
<feature type="region of interest" description="Disordered" evidence="15">
    <location>
        <begin position="1"/>
        <end position="22"/>
    </location>
</feature>
<evidence type="ECO:0000256" key="5">
    <source>
        <dbReference type="ARBA" id="ARBA00022516"/>
    </source>
</evidence>
<evidence type="ECO:0000313" key="16">
    <source>
        <dbReference type="EMBL" id="KAI3426429.1"/>
    </source>
</evidence>
<evidence type="ECO:0000256" key="15">
    <source>
        <dbReference type="SAM" id="MobiDB-lite"/>
    </source>
</evidence>
<keyword evidence="17" id="KW-1185">Reference proteome</keyword>
<protein>
    <recommendedName>
        <fullName evidence="18">Plastid acyl-ACP desaturase</fullName>
    </recommendedName>
</protein>
<dbReference type="PANTHER" id="PTHR31155:SF9">
    <property type="entry name" value="STEAROYL-[ACYL-CARRIER-PROTEIN] 9-DESATURASE 7, CHLOROPLASTIC"/>
    <property type="match status" value="1"/>
</dbReference>
<evidence type="ECO:0000256" key="11">
    <source>
        <dbReference type="ARBA" id="ARBA00023002"/>
    </source>
</evidence>
<name>A0A9D4TIP6_CHLVU</name>
<dbReference type="Pfam" id="PF03405">
    <property type="entry name" value="FA_desaturase_2"/>
    <property type="match status" value="1"/>
</dbReference>
<dbReference type="InterPro" id="IPR005067">
    <property type="entry name" value="Fatty_acid_desaturase-2"/>
</dbReference>
<keyword evidence="7" id="KW-0934">Plastid</keyword>
<evidence type="ECO:0000256" key="12">
    <source>
        <dbReference type="ARBA" id="ARBA00023004"/>
    </source>
</evidence>
<dbReference type="AlphaFoldDB" id="A0A9D4TIP6"/>
<dbReference type="Proteomes" id="UP001055712">
    <property type="component" value="Unassembled WGS sequence"/>
</dbReference>
<dbReference type="FunFam" id="1.10.620.20:FF:000002">
    <property type="entry name" value="Stearoyl-[acyl-carrier-protein] 9-desaturase, chloroplastic"/>
    <property type="match status" value="1"/>
</dbReference>
<keyword evidence="9" id="KW-0276">Fatty acid metabolism</keyword>
<keyword evidence="10" id="KW-0809">Transit peptide</keyword>
<gene>
    <name evidence="16" type="ORF">D9Q98_008797</name>
</gene>
<keyword evidence="11" id="KW-0560">Oxidoreductase</keyword>
<evidence type="ECO:0000256" key="8">
    <source>
        <dbReference type="ARBA" id="ARBA00022723"/>
    </source>
</evidence>
<sequence>MDARGGLAEQFSSRQPRVRQRRPCCTRRHRAATCAVIDQAAKQPKHAAGPERLRAASPAPVALLLQTRATGRNRMVMAGASVASSSRHVASCSALRRSGATAPRRVALKPCAVAAPDAATRPSPTIVNGQVLHSATKDQLDVVAGMDQFAKDNILPILKPSGKCWQPQDFLPAPESPDFLDHVHELRERTKLVPDEYLVCLVGDMITEEALPTYMAMLNTIDGVRDETGAAPTPWGQWTRQWVAEENRHGDLMNKYCWLSGRVDMRQIELTIQNLIGSGMDPKTENNPYLGFIYTSFQERATKVSHGNTARMAAEYGDEVLGKVCGAIAADESRHEIAYTRIVDEFFRVDPNNAMVSFAEMMRKQIVMPAHLMDDGKHGILNGGRNLFSDFSEVAERIGVYQASDYCDIMEHLIERWNVEQIQGLNGDAAQAQEYLMKLPSRFRKLSERAAARKAKARPANVQFSWIFNREVAV</sequence>
<keyword evidence="13" id="KW-0443">Lipid metabolism</keyword>
<proteinExistence type="inferred from homology"/>
<evidence type="ECO:0000256" key="3">
    <source>
        <dbReference type="ARBA" id="ARBA00008749"/>
    </source>
</evidence>
<dbReference type="CDD" id="cd01050">
    <property type="entry name" value="Acyl_ACP_Desat"/>
    <property type="match status" value="1"/>
</dbReference>
<dbReference type="PANTHER" id="PTHR31155">
    <property type="entry name" value="ACYL- ACYL-CARRIER-PROTEIN DESATURASE-RELATED"/>
    <property type="match status" value="1"/>
</dbReference>
<comment type="cofactor">
    <cofactor evidence="1">
        <name>Fe(2+)</name>
        <dbReference type="ChEBI" id="CHEBI:29033"/>
    </cofactor>
</comment>
<dbReference type="InterPro" id="IPR012348">
    <property type="entry name" value="RNR-like"/>
</dbReference>
<keyword evidence="8" id="KW-0479">Metal-binding</keyword>
<comment type="subunit">
    <text evidence="4">Homodimer.</text>
</comment>
<keyword evidence="5" id="KW-0444">Lipid biosynthesis</keyword>